<evidence type="ECO:0000256" key="2">
    <source>
        <dbReference type="ARBA" id="ARBA00022771"/>
    </source>
</evidence>
<protein>
    <recommendedName>
        <fullName evidence="6">RING-type domain-containing protein</fullName>
    </recommendedName>
</protein>
<dbReference type="EMBL" id="JASBNA010000007">
    <property type="protein sequence ID" value="KAK7690174.1"/>
    <property type="molecule type" value="Genomic_DNA"/>
</dbReference>
<reference evidence="7 8" key="1">
    <citation type="submission" date="2022-09" db="EMBL/GenBank/DDBJ databases">
        <authorList>
            <person name="Palmer J.M."/>
        </authorList>
    </citation>
    <scope>NUCLEOTIDE SEQUENCE [LARGE SCALE GENOMIC DNA]</scope>
    <source>
        <strain evidence="7 8">DSM 7382</strain>
    </source>
</reference>
<feature type="compositionally biased region" description="Pro residues" evidence="5">
    <location>
        <begin position="717"/>
        <end position="738"/>
    </location>
</feature>
<dbReference type="PROSITE" id="PS50089">
    <property type="entry name" value="ZF_RING_2"/>
    <property type="match status" value="1"/>
</dbReference>
<dbReference type="SMART" id="SM00184">
    <property type="entry name" value="RING"/>
    <property type="match status" value="1"/>
</dbReference>
<dbReference type="GO" id="GO:0061630">
    <property type="term" value="F:ubiquitin protein ligase activity"/>
    <property type="evidence" value="ECO:0007669"/>
    <property type="project" value="TreeGrafter"/>
</dbReference>
<feature type="region of interest" description="Disordered" evidence="5">
    <location>
        <begin position="1"/>
        <end position="23"/>
    </location>
</feature>
<feature type="compositionally biased region" description="Low complexity" evidence="5">
    <location>
        <begin position="739"/>
        <end position="751"/>
    </location>
</feature>
<feature type="compositionally biased region" description="Low complexity" evidence="5">
    <location>
        <begin position="1"/>
        <end position="22"/>
    </location>
</feature>
<evidence type="ECO:0000256" key="1">
    <source>
        <dbReference type="ARBA" id="ARBA00022723"/>
    </source>
</evidence>
<dbReference type="Gene3D" id="3.30.40.10">
    <property type="entry name" value="Zinc/RING finger domain, C3HC4 (zinc finger)"/>
    <property type="match status" value="1"/>
</dbReference>
<feature type="compositionally biased region" description="Low complexity" evidence="5">
    <location>
        <begin position="568"/>
        <end position="593"/>
    </location>
</feature>
<evidence type="ECO:0000256" key="3">
    <source>
        <dbReference type="ARBA" id="ARBA00022833"/>
    </source>
</evidence>
<dbReference type="PANTHER" id="PTHR45969:SF81">
    <property type="entry name" value="OS08G0157400 PROTEIN"/>
    <property type="match status" value="1"/>
</dbReference>
<evidence type="ECO:0000256" key="5">
    <source>
        <dbReference type="SAM" id="MobiDB-lite"/>
    </source>
</evidence>
<feature type="region of interest" description="Disordered" evidence="5">
    <location>
        <begin position="886"/>
        <end position="921"/>
    </location>
</feature>
<dbReference type="SUPFAM" id="SSF57850">
    <property type="entry name" value="RING/U-box"/>
    <property type="match status" value="1"/>
</dbReference>
<feature type="compositionally biased region" description="Low complexity" evidence="5">
    <location>
        <begin position="360"/>
        <end position="370"/>
    </location>
</feature>
<feature type="compositionally biased region" description="Polar residues" evidence="5">
    <location>
        <begin position="86"/>
        <end position="98"/>
    </location>
</feature>
<accession>A0AAW0GKL5</accession>
<feature type="region of interest" description="Disordered" evidence="5">
    <location>
        <begin position="516"/>
        <end position="659"/>
    </location>
</feature>
<feature type="compositionally biased region" description="Basic and acidic residues" evidence="5">
    <location>
        <begin position="345"/>
        <end position="355"/>
    </location>
</feature>
<feature type="domain" description="RING-type" evidence="6">
    <location>
        <begin position="331"/>
        <end position="413"/>
    </location>
</feature>
<feature type="compositionally biased region" description="Pro residues" evidence="5">
    <location>
        <begin position="556"/>
        <end position="567"/>
    </location>
</feature>
<feature type="compositionally biased region" description="Basic and acidic residues" evidence="5">
    <location>
        <begin position="165"/>
        <end position="182"/>
    </location>
</feature>
<keyword evidence="1" id="KW-0479">Metal-binding</keyword>
<feature type="compositionally biased region" description="Basic residues" evidence="5">
    <location>
        <begin position="183"/>
        <end position="193"/>
    </location>
</feature>
<dbReference type="AlphaFoldDB" id="A0AAW0GKL5"/>
<dbReference type="Proteomes" id="UP001385951">
    <property type="component" value="Unassembled WGS sequence"/>
</dbReference>
<gene>
    <name evidence="7" type="ORF">QCA50_006824</name>
</gene>
<name>A0AAW0GKL5_9APHY</name>
<keyword evidence="2 4" id="KW-0863">Zinc-finger</keyword>
<dbReference type="GO" id="GO:0008270">
    <property type="term" value="F:zinc ion binding"/>
    <property type="evidence" value="ECO:0007669"/>
    <property type="project" value="UniProtKB-KW"/>
</dbReference>
<evidence type="ECO:0000256" key="4">
    <source>
        <dbReference type="PROSITE-ProRule" id="PRU00175"/>
    </source>
</evidence>
<evidence type="ECO:0000259" key="6">
    <source>
        <dbReference type="PROSITE" id="PS50089"/>
    </source>
</evidence>
<proteinExistence type="predicted"/>
<dbReference type="InterPro" id="IPR013083">
    <property type="entry name" value="Znf_RING/FYVE/PHD"/>
</dbReference>
<feature type="region of interest" description="Disordered" evidence="5">
    <location>
        <begin position="344"/>
        <end position="378"/>
    </location>
</feature>
<evidence type="ECO:0000313" key="8">
    <source>
        <dbReference type="Proteomes" id="UP001385951"/>
    </source>
</evidence>
<dbReference type="InterPro" id="IPR001841">
    <property type="entry name" value="Znf_RING"/>
</dbReference>
<dbReference type="GO" id="GO:0016567">
    <property type="term" value="P:protein ubiquitination"/>
    <property type="evidence" value="ECO:0007669"/>
    <property type="project" value="TreeGrafter"/>
</dbReference>
<dbReference type="PANTHER" id="PTHR45969">
    <property type="entry name" value="RING ZINC FINGER PROTEIN-RELATED"/>
    <property type="match status" value="1"/>
</dbReference>
<feature type="region of interest" description="Disordered" evidence="5">
    <location>
        <begin position="423"/>
        <end position="476"/>
    </location>
</feature>
<feature type="region of interest" description="Disordered" evidence="5">
    <location>
        <begin position="78"/>
        <end position="196"/>
    </location>
</feature>
<organism evidence="7 8">
    <name type="scientific">Cerrena zonata</name>
    <dbReference type="NCBI Taxonomy" id="2478898"/>
    <lineage>
        <taxon>Eukaryota</taxon>
        <taxon>Fungi</taxon>
        <taxon>Dikarya</taxon>
        <taxon>Basidiomycota</taxon>
        <taxon>Agaricomycotina</taxon>
        <taxon>Agaricomycetes</taxon>
        <taxon>Polyporales</taxon>
        <taxon>Cerrenaceae</taxon>
        <taxon>Cerrena</taxon>
    </lineage>
</organism>
<feature type="compositionally biased region" description="Low complexity" evidence="5">
    <location>
        <begin position="798"/>
        <end position="813"/>
    </location>
</feature>
<dbReference type="Pfam" id="PF13639">
    <property type="entry name" value="zf-RING_2"/>
    <property type="match status" value="1"/>
</dbReference>
<evidence type="ECO:0000313" key="7">
    <source>
        <dbReference type="EMBL" id="KAK7690174.1"/>
    </source>
</evidence>
<feature type="region of interest" description="Disordered" evidence="5">
    <location>
        <begin position="688"/>
        <end position="755"/>
    </location>
</feature>
<keyword evidence="3" id="KW-0862">Zinc</keyword>
<comment type="caution">
    <text evidence="7">The sequence shown here is derived from an EMBL/GenBank/DDBJ whole genome shotgun (WGS) entry which is preliminary data.</text>
</comment>
<feature type="region of interest" description="Disordered" evidence="5">
    <location>
        <begin position="787"/>
        <end position="824"/>
    </location>
</feature>
<keyword evidence="8" id="KW-1185">Reference proteome</keyword>
<feature type="compositionally biased region" description="Pro residues" evidence="5">
    <location>
        <begin position="909"/>
        <end position="921"/>
    </location>
</feature>
<sequence>MDPSRSNNSQQNQPNNSNNNPNALHHRIANLFQRGMAHLHQSQQQTENAPISQASPAVSLQLTDLVRRLTIRHSQDSDNDVIMSGTDLTSLESGSDSYPNAPETGIGSSSSIPHIPTNPPSRNSTRRARVEEEVDSEDMRESNRQRIHSPPAPNQDIPHQFHPHIPHEHHEHHEHDHEQEHHHHEHDHHHHGHGQWVMDQPGGQRVIFDVFVGPPQAGPLPGPLPNLQNLPDGAFVFNLPLGGNGAQGVNDAQGNPQNIPNNLLDHIRQQLANPPAELMQMLAGGLVFGGEEPEDPERARRLVDGLEEVPIGLVKRLERAGGEDGEGSPNCAVCWEGLLDGDGGFDVKDDEKQEETANDEAPAASSSTISPPSPSEERKYPKIVALPCSHVFHANCLLPWFTRPHRTTCPTCRFDIDPDSLTYVPRRRRQRANPTPQQPPQAPTNEQQAQAHPTGPHPANATPLPQAQGNPIHMPGAGFPPALAALFGHGLNNVVPAPGSEPTPVAIPVTLNPNGPPTVLISGTPQNPHRRVNPTGIPYPPPGSVRSSSISAGNIPVPPNNPNPNFIPLPLVNPQHNPGQSQNQNQPRDQPQPQEHDPAGNPPFLTLDISFVVPIPIPMGAGQHGAPANPPADQQQPPQPAAPPATAAGNQPPVAPIPREIPGIFGGAFTIPPPVGVGHAFNIGLGGQGNGAGLRPPPRPASAPATGHPGPRVLPQAPMPPFAIPPLPIQPPPQPPQQGQPAPHGQQGGFPNLPDNFAAALSQALAGALSDALTHEVFAQHIAHAHGIPNLPQPQPPQAQAEGAEANQAPPANLTQEEQVARDRATQQVYEQLFPNVPVPTLEQIRTIRETIPAFNDMEPSPPPGFHIVHPPPEGDDLQEGINIPLPPFVPRTRPRRRGANPAAGENAPPKPEWTLPPPPGLTLRERVEKREREMGLRCSDISCGLGPSDEDPEPIFDPRTIQQIGIHKMGDDSKETEEYVCTDQFHAACLVSAERVAGYGRQDEKDELERRESEDEDIEVSCPRCRAVGCISKADWDVGAAALV</sequence>